<dbReference type="RefSeq" id="XP_024946583.1">
    <property type="nucleotide sequence ID" value="XM_025090815.1"/>
</dbReference>
<dbReference type="KEGG" id="ccin:112495198"/>
<dbReference type="AlphaFoldDB" id="A0AAJ7RT09"/>
<protein>
    <submittedName>
        <fullName evidence="3">Uncharacterized protein LOC112495198</fullName>
    </submittedName>
</protein>
<accession>A0AAJ7RT09</accession>
<organism evidence="2 3">
    <name type="scientific">Cephus cinctus</name>
    <name type="common">Wheat stem sawfly</name>
    <dbReference type="NCBI Taxonomy" id="211228"/>
    <lineage>
        <taxon>Eukaryota</taxon>
        <taxon>Metazoa</taxon>
        <taxon>Ecdysozoa</taxon>
        <taxon>Arthropoda</taxon>
        <taxon>Hexapoda</taxon>
        <taxon>Insecta</taxon>
        <taxon>Pterygota</taxon>
        <taxon>Neoptera</taxon>
        <taxon>Endopterygota</taxon>
        <taxon>Hymenoptera</taxon>
        <taxon>Cephoidea</taxon>
        <taxon>Cephidae</taxon>
        <taxon>Cephus</taxon>
    </lineage>
</organism>
<feature type="compositionally biased region" description="Basic and acidic residues" evidence="1">
    <location>
        <begin position="57"/>
        <end position="73"/>
    </location>
</feature>
<reference evidence="3" key="1">
    <citation type="submission" date="2025-08" db="UniProtKB">
        <authorList>
            <consortium name="RefSeq"/>
        </authorList>
    </citation>
    <scope>IDENTIFICATION</scope>
</reference>
<dbReference type="GeneID" id="112495198"/>
<evidence type="ECO:0000256" key="1">
    <source>
        <dbReference type="SAM" id="MobiDB-lite"/>
    </source>
</evidence>
<gene>
    <name evidence="3" type="primary">LOC112495198</name>
</gene>
<feature type="region of interest" description="Disordered" evidence="1">
    <location>
        <begin position="47"/>
        <end position="73"/>
    </location>
</feature>
<name>A0AAJ7RT09_CEPCN</name>
<evidence type="ECO:0000313" key="3">
    <source>
        <dbReference type="RefSeq" id="XP_024946583.1"/>
    </source>
</evidence>
<proteinExistence type="predicted"/>
<keyword evidence="2" id="KW-1185">Reference proteome</keyword>
<sequence>MSAVVLDVLGVFVLRITVHINTNVTSLKLQYTGRWLASDVEAWRSRSRSAMPSETAATRHDIETSGSRGRSEGKALPLPTMFHDWKLLGEWWGLCAKGVACGADGEDFDESKQPVVGNERAKGIRRIIVERRSAELYGG</sequence>
<evidence type="ECO:0000313" key="2">
    <source>
        <dbReference type="Proteomes" id="UP000694920"/>
    </source>
</evidence>
<dbReference type="Proteomes" id="UP000694920">
    <property type="component" value="Unplaced"/>
</dbReference>